<proteinExistence type="predicted"/>
<sequence length="41" mass="4874">MFVKSWFAVVPKFPHLRNRSIMFKILIFLKIIGSYAKLVFS</sequence>
<dbReference type="AlphaFoldDB" id="A0A0S2IMF9"/>
<evidence type="ECO:0000313" key="3">
    <source>
        <dbReference type="Proteomes" id="UP000058857"/>
    </source>
</evidence>
<dbReference type="Proteomes" id="UP000058857">
    <property type="component" value="Chromosome 1"/>
</dbReference>
<keyword evidence="1" id="KW-1133">Transmembrane helix</keyword>
<keyword evidence="1" id="KW-0472">Membrane</keyword>
<gene>
    <name evidence="2" type="ORF">LBBP_00472</name>
</gene>
<protein>
    <submittedName>
        <fullName evidence="2">Uncharacterized protein</fullName>
    </submittedName>
</protein>
<dbReference type="EMBL" id="CP012029">
    <property type="protein sequence ID" value="ALO24822.1"/>
    <property type="molecule type" value="Genomic_DNA"/>
</dbReference>
<accession>A0A0S2IMF9</accession>
<evidence type="ECO:0000256" key="1">
    <source>
        <dbReference type="SAM" id="Phobius"/>
    </source>
</evidence>
<organism evidence="2">
    <name type="scientific">Leptospira borgpetersenii serovar Ballum</name>
    <dbReference type="NCBI Taxonomy" id="280505"/>
    <lineage>
        <taxon>Bacteria</taxon>
        <taxon>Pseudomonadati</taxon>
        <taxon>Spirochaetota</taxon>
        <taxon>Spirochaetia</taxon>
        <taxon>Leptospirales</taxon>
        <taxon>Leptospiraceae</taxon>
        <taxon>Leptospira</taxon>
    </lineage>
</organism>
<feature type="transmembrane region" description="Helical" evidence="1">
    <location>
        <begin position="21"/>
        <end position="40"/>
    </location>
</feature>
<evidence type="ECO:0000313" key="2">
    <source>
        <dbReference type="EMBL" id="ALO24822.1"/>
    </source>
</evidence>
<reference evidence="2 3" key="1">
    <citation type="journal article" date="2015" name="PLoS Negl. Trop. Dis.">
        <title>Distribution of Plasmids in Distinct Leptospira Pathogenic Species.</title>
        <authorList>
            <person name="Wang Y."/>
            <person name="Zhuang X."/>
            <person name="Zhong Y."/>
            <person name="Zhang C."/>
            <person name="Zhang Y."/>
            <person name="Zeng L."/>
            <person name="Zhu Y."/>
            <person name="He P."/>
            <person name="Dong K."/>
            <person name="Pal U."/>
            <person name="Guo X."/>
            <person name="Qin J."/>
        </authorList>
    </citation>
    <scope>NUCLEOTIDE SEQUENCE [LARGE SCALE GENOMIC DNA]</scope>
    <source>
        <strain evidence="2 3">56604</strain>
    </source>
</reference>
<keyword evidence="1" id="KW-0812">Transmembrane</keyword>
<name>A0A0S2IMF9_LEPBO</name>